<evidence type="ECO:0000313" key="3">
    <source>
        <dbReference type="EMBL" id="KAK0468714.1"/>
    </source>
</evidence>
<feature type="chain" id="PRO_5041415452" evidence="2">
    <location>
        <begin position="20"/>
        <end position="314"/>
    </location>
</feature>
<evidence type="ECO:0000256" key="2">
    <source>
        <dbReference type="SAM" id="SignalP"/>
    </source>
</evidence>
<evidence type="ECO:0000256" key="1">
    <source>
        <dbReference type="SAM" id="MobiDB-lite"/>
    </source>
</evidence>
<dbReference type="AlphaFoldDB" id="A0AA39NN45"/>
<organism evidence="3 4">
    <name type="scientific">Armillaria novae-zelandiae</name>
    <dbReference type="NCBI Taxonomy" id="153914"/>
    <lineage>
        <taxon>Eukaryota</taxon>
        <taxon>Fungi</taxon>
        <taxon>Dikarya</taxon>
        <taxon>Basidiomycota</taxon>
        <taxon>Agaricomycotina</taxon>
        <taxon>Agaricomycetes</taxon>
        <taxon>Agaricomycetidae</taxon>
        <taxon>Agaricales</taxon>
        <taxon>Marasmiineae</taxon>
        <taxon>Physalacriaceae</taxon>
        <taxon>Armillaria</taxon>
    </lineage>
</organism>
<proteinExistence type="predicted"/>
<reference evidence="3" key="1">
    <citation type="submission" date="2023-06" db="EMBL/GenBank/DDBJ databases">
        <authorList>
            <consortium name="Lawrence Berkeley National Laboratory"/>
            <person name="Ahrendt S."/>
            <person name="Sahu N."/>
            <person name="Indic B."/>
            <person name="Wong-Bajracharya J."/>
            <person name="Merenyi Z."/>
            <person name="Ke H.-M."/>
            <person name="Monk M."/>
            <person name="Kocsube S."/>
            <person name="Drula E."/>
            <person name="Lipzen A."/>
            <person name="Balint B."/>
            <person name="Henrissat B."/>
            <person name="Andreopoulos B."/>
            <person name="Martin F.M."/>
            <person name="Harder C.B."/>
            <person name="Rigling D."/>
            <person name="Ford K.L."/>
            <person name="Foster G.D."/>
            <person name="Pangilinan J."/>
            <person name="Papanicolaou A."/>
            <person name="Barry K."/>
            <person name="LaButti K."/>
            <person name="Viragh M."/>
            <person name="Koriabine M."/>
            <person name="Yan M."/>
            <person name="Riley R."/>
            <person name="Champramary S."/>
            <person name="Plett K.L."/>
            <person name="Tsai I.J."/>
            <person name="Slot J."/>
            <person name="Sipos G."/>
            <person name="Plett J."/>
            <person name="Nagy L.G."/>
            <person name="Grigoriev I.V."/>
        </authorList>
    </citation>
    <scope>NUCLEOTIDE SEQUENCE</scope>
    <source>
        <strain evidence="3">ICMP 16352</strain>
    </source>
</reference>
<name>A0AA39NN45_9AGAR</name>
<dbReference type="Proteomes" id="UP001175227">
    <property type="component" value="Unassembled WGS sequence"/>
</dbReference>
<evidence type="ECO:0000313" key="4">
    <source>
        <dbReference type="Proteomes" id="UP001175227"/>
    </source>
</evidence>
<feature type="signal peptide" evidence="2">
    <location>
        <begin position="1"/>
        <end position="19"/>
    </location>
</feature>
<protein>
    <submittedName>
        <fullName evidence="3">Uncharacterized protein</fullName>
    </submittedName>
</protein>
<comment type="caution">
    <text evidence="3">The sequence shown here is derived from an EMBL/GenBank/DDBJ whole genome shotgun (WGS) entry which is preliminary data.</text>
</comment>
<keyword evidence="4" id="KW-1185">Reference proteome</keyword>
<sequence length="314" mass="34793">MVFTIPFCMVLGPTGLSGATPGVYRDQIVLIVNGVRGPKWPVAVYCANKCQAMTLNDFMNPFIAEHATEDPSAFRLSLHNWEVWPEITAAFDSPGRVFWSVILGKRSGVFYDEELALMQLNESPMEYRAAYGFDSFENAFLCQMSRSNVQDELVARLLNNLTPTHRPTLATPMVPSPMAPVRKGVKKGKGKERSGTPSPSKDFSNISTISISNNVFVTPEVYQYSEGLVLLNLEQAEDREDFVEGMILNSVPDAVARLIWDLKSLATLAEIVSQFLTQAENIEKPGGTANPNNSGIARFMSLSTLLFLKSWLKE</sequence>
<dbReference type="EMBL" id="JAUEPR010000068">
    <property type="protein sequence ID" value="KAK0468714.1"/>
    <property type="molecule type" value="Genomic_DNA"/>
</dbReference>
<keyword evidence="2" id="KW-0732">Signal</keyword>
<accession>A0AA39NN45</accession>
<gene>
    <name evidence="3" type="ORF">IW261DRAFT_1426224</name>
</gene>
<feature type="region of interest" description="Disordered" evidence="1">
    <location>
        <begin position="166"/>
        <end position="203"/>
    </location>
</feature>